<dbReference type="Pfam" id="PF03466">
    <property type="entry name" value="LysR_substrate"/>
    <property type="match status" value="1"/>
</dbReference>
<evidence type="ECO:0000256" key="5">
    <source>
        <dbReference type="ARBA" id="ARBA00023163"/>
    </source>
</evidence>
<dbReference type="PANTHER" id="PTHR30293:SF0">
    <property type="entry name" value="NITROGEN ASSIMILATION REGULATORY PROTEIN NAC"/>
    <property type="match status" value="1"/>
</dbReference>
<evidence type="ECO:0000256" key="2">
    <source>
        <dbReference type="ARBA" id="ARBA00023015"/>
    </source>
</evidence>
<sequence>MTYAEKYCFGMEVCAVAMDLKQLKALVTVSEVGSVTRAAELLHLVQPAVTRQIKALEDELGVALFERTRTGMRATEAGNALVERARRALTELDRARAELTPAPGAVTGIVTLGLLESTAELLAEPLVERLLQEHPGIELRLQTGYSGHLQRWLDEGDLELSLLYNITSSPSLNVAPLVRERLWVAAPPSAGLRPDRPVRFADAAARRLVLPTTGHGLRTLIESGAQRGEISLDSSVSTNSMALQKKLTRAGHGWTILPAVGLTDEIATGLLSAAPLCEPEVWRTVVLAGPRSRRTPAAVDVVARQLTRQIGIAVAEGRWPSAELQR</sequence>
<keyword evidence="4" id="KW-0010">Activator</keyword>
<dbReference type="SUPFAM" id="SSF46785">
    <property type="entry name" value="Winged helix' DNA-binding domain"/>
    <property type="match status" value="1"/>
</dbReference>
<dbReference type="Gene3D" id="1.10.10.10">
    <property type="entry name" value="Winged helix-like DNA-binding domain superfamily/Winged helix DNA-binding domain"/>
    <property type="match status" value="1"/>
</dbReference>
<dbReference type="PANTHER" id="PTHR30293">
    <property type="entry name" value="TRANSCRIPTIONAL REGULATORY PROTEIN NAC-RELATED"/>
    <property type="match status" value="1"/>
</dbReference>
<dbReference type="EMBL" id="BAAAZN010000001">
    <property type="protein sequence ID" value="GAA3525090.1"/>
    <property type="molecule type" value="Genomic_DNA"/>
</dbReference>
<dbReference type="Pfam" id="PF00126">
    <property type="entry name" value="HTH_1"/>
    <property type="match status" value="1"/>
</dbReference>
<dbReference type="InterPro" id="IPR036390">
    <property type="entry name" value="WH_DNA-bd_sf"/>
</dbReference>
<comment type="similarity">
    <text evidence="1">Belongs to the LysR transcriptional regulatory family.</text>
</comment>
<keyword evidence="8" id="KW-1185">Reference proteome</keyword>
<evidence type="ECO:0000256" key="3">
    <source>
        <dbReference type="ARBA" id="ARBA00023125"/>
    </source>
</evidence>
<dbReference type="SUPFAM" id="SSF53850">
    <property type="entry name" value="Periplasmic binding protein-like II"/>
    <property type="match status" value="1"/>
</dbReference>
<dbReference type="Gene3D" id="3.40.190.290">
    <property type="match status" value="1"/>
</dbReference>
<comment type="caution">
    <text evidence="7">The sequence shown here is derived from an EMBL/GenBank/DDBJ whole genome shotgun (WGS) entry which is preliminary data.</text>
</comment>
<keyword evidence="5" id="KW-0804">Transcription</keyword>
<evidence type="ECO:0000256" key="4">
    <source>
        <dbReference type="ARBA" id="ARBA00023159"/>
    </source>
</evidence>
<gene>
    <name evidence="7" type="ORF">GCM10022222_04800</name>
</gene>
<dbReference type="InterPro" id="IPR005119">
    <property type="entry name" value="LysR_subst-bd"/>
</dbReference>
<protein>
    <submittedName>
        <fullName evidence="7">LysR substrate-binding domain-containing protein</fullName>
    </submittedName>
</protein>
<dbReference type="InterPro" id="IPR036388">
    <property type="entry name" value="WH-like_DNA-bd_sf"/>
</dbReference>
<name>A0ABP6V1A2_9PSEU</name>
<keyword evidence="2" id="KW-0805">Transcription regulation</keyword>
<feature type="domain" description="HTH lysR-type" evidence="6">
    <location>
        <begin position="18"/>
        <end position="75"/>
    </location>
</feature>
<organism evidence="7 8">
    <name type="scientific">Amycolatopsis ultiminotia</name>
    <dbReference type="NCBI Taxonomy" id="543629"/>
    <lineage>
        <taxon>Bacteria</taxon>
        <taxon>Bacillati</taxon>
        <taxon>Actinomycetota</taxon>
        <taxon>Actinomycetes</taxon>
        <taxon>Pseudonocardiales</taxon>
        <taxon>Pseudonocardiaceae</taxon>
        <taxon>Amycolatopsis</taxon>
    </lineage>
</organism>
<evidence type="ECO:0000259" key="6">
    <source>
        <dbReference type="PROSITE" id="PS50931"/>
    </source>
</evidence>
<accession>A0ABP6V1A2</accession>
<dbReference type="Proteomes" id="UP001500689">
    <property type="component" value="Unassembled WGS sequence"/>
</dbReference>
<dbReference type="InterPro" id="IPR000847">
    <property type="entry name" value="LysR_HTH_N"/>
</dbReference>
<evidence type="ECO:0000313" key="7">
    <source>
        <dbReference type="EMBL" id="GAA3525090.1"/>
    </source>
</evidence>
<dbReference type="PRINTS" id="PR00039">
    <property type="entry name" value="HTHLYSR"/>
</dbReference>
<evidence type="ECO:0000256" key="1">
    <source>
        <dbReference type="ARBA" id="ARBA00009437"/>
    </source>
</evidence>
<proteinExistence type="inferred from homology"/>
<evidence type="ECO:0000313" key="8">
    <source>
        <dbReference type="Proteomes" id="UP001500689"/>
    </source>
</evidence>
<keyword evidence="3" id="KW-0238">DNA-binding</keyword>
<dbReference type="PROSITE" id="PS50931">
    <property type="entry name" value="HTH_LYSR"/>
    <property type="match status" value="1"/>
</dbReference>
<reference evidence="8" key="1">
    <citation type="journal article" date="2019" name="Int. J. Syst. Evol. Microbiol.">
        <title>The Global Catalogue of Microorganisms (GCM) 10K type strain sequencing project: providing services to taxonomists for standard genome sequencing and annotation.</title>
        <authorList>
            <consortium name="The Broad Institute Genomics Platform"/>
            <consortium name="The Broad Institute Genome Sequencing Center for Infectious Disease"/>
            <person name="Wu L."/>
            <person name="Ma J."/>
        </authorList>
    </citation>
    <scope>NUCLEOTIDE SEQUENCE [LARGE SCALE GENOMIC DNA]</scope>
    <source>
        <strain evidence="8">JCM 16898</strain>
    </source>
</reference>